<dbReference type="Proteomes" id="UP000602198">
    <property type="component" value="Unassembled WGS sequence"/>
</dbReference>
<name>A0ABS1ML70_9NOCA</name>
<reference evidence="1 2" key="1">
    <citation type="submission" date="2021-01" db="EMBL/GenBank/DDBJ databases">
        <title>WGS of actinomycetes isolated from Thailand.</title>
        <authorList>
            <person name="Thawai C."/>
        </authorList>
    </citation>
    <scope>NUCLEOTIDE SEQUENCE [LARGE SCALE GENOMIC DNA]</scope>
    <source>
        <strain evidence="1 2">LPG 2</strain>
    </source>
</reference>
<gene>
    <name evidence="1" type="ORF">JK358_37045</name>
</gene>
<dbReference type="EMBL" id="JAERRJ010000023">
    <property type="protein sequence ID" value="MBL1080018.1"/>
    <property type="molecule type" value="Genomic_DNA"/>
</dbReference>
<comment type="caution">
    <text evidence="1">The sequence shown here is derived from an EMBL/GenBank/DDBJ whole genome shotgun (WGS) entry which is preliminary data.</text>
</comment>
<sequence length="71" mass="8011">MPLFGAFVGYFTDWLALQLTPGSRCCRCCTCPTWGTSHGHYPHAPRELLISADVDVDWRRRGNRSGDELGR</sequence>
<proteinExistence type="predicted"/>
<evidence type="ECO:0000313" key="1">
    <source>
        <dbReference type="EMBL" id="MBL1080018.1"/>
    </source>
</evidence>
<evidence type="ECO:0000313" key="2">
    <source>
        <dbReference type="Proteomes" id="UP000602198"/>
    </source>
</evidence>
<dbReference type="RefSeq" id="WP_201958115.1">
    <property type="nucleotide sequence ID" value="NZ_JAERRJ010000023.1"/>
</dbReference>
<organism evidence="1 2">
    <name type="scientific">Nocardia acididurans</name>
    <dbReference type="NCBI Taxonomy" id="2802282"/>
    <lineage>
        <taxon>Bacteria</taxon>
        <taxon>Bacillati</taxon>
        <taxon>Actinomycetota</taxon>
        <taxon>Actinomycetes</taxon>
        <taxon>Mycobacteriales</taxon>
        <taxon>Nocardiaceae</taxon>
        <taxon>Nocardia</taxon>
    </lineage>
</organism>
<keyword evidence="2" id="KW-1185">Reference proteome</keyword>
<accession>A0ABS1ML70</accession>
<protein>
    <submittedName>
        <fullName evidence="1">Uncharacterized protein</fullName>
    </submittedName>
</protein>